<dbReference type="InterPro" id="IPR036737">
    <property type="entry name" value="OmpA-like_sf"/>
</dbReference>
<keyword evidence="5" id="KW-0732">Signal</keyword>
<dbReference type="RefSeq" id="WP_308982096.1">
    <property type="nucleotide sequence ID" value="NZ_JAVIDL010000046.1"/>
</dbReference>
<dbReference type="PROSITE" id="PS51123">
    <property type="entry name" value="OMPA_2"/>
    <property type="match status" value="1"/>
</dbReference>
<dbReference type="SUPFAM" id="SSF103088">
    <property type="entry name" value="OmpA-like"/>
    <property type="match status" value="1"/>
</dbReference>
<name>A0AAW8JBV0_9GAMM</name>
<keyword evidence="3" id="KW-0998">Cell outer membrane</keyword>
<dbReference type="CDD" id="cd07185">
    <property type="entry name" value="OmpA_C-like"/>
    <property type="match status" value="1"/>
</dbReference>
<dbReference type="PRINTS" id="PR01021">
    <property type="entry name" value="OMPADOMAIN"/>
</dbReference>
<accession>A0AAW8JBV0</accession>
<evidence type="ECO:0000256" key="3">
    <source>
        <dbReference type="ARBA" id="ARBA00023237"/>
    </source>
</evidence>
<evidence type="ECO:0000313" key="8">
    <source>
        <dbReference type="Proteomes" id="UP001243844"/>
    </source>
</evidence>
<dbReference type="Pfam" id="PF00691">
    <property type="entry name" value="OmpA"/>
    <property type="match status" value="1"/>
</dbReference>
<keyword evidence="2 4" id="KW-0472">Membrane</keyword>
<sequence>MRLNNKIKKIFFVTASIIFCSLNTTGLSLAQPVIVSGNVDNEEDKQTILNQVYSVYGSERVIDKIEVQKVITPTTWMNTIQELIRSDLKKVSKGKLDIHGTAVQLTGTVSHAEESQKINQLFSSLITAPYHFQAKLFSEHSEQKLLDDTLNNRVVEFESDSATLTPSGILILNQMVIALNKVKARHIRIVGHTDSSGDKQKNKQLSLQRAEAVKHYLMSQNIAATRLSVEGWGDEKPIADNHTVDGRKKNRRIEFEVL</sequence>
<comment type="subcellular location">
    <subcellularLocation>
        <location evidence="1">Cell outer membrane</location>
    </subcellularLocation>
</comment>
<evidence type="ECO:0000256" key="2">
    <source>
        <dbReference type="ARBA" id="ARBA00023136"/>
    </source>
</evidence>
<dbReference type="InterPro" id="IPR007055">
    <property type="entry name" value="BON_dom"/>
</dbReference>
<dbReference type="GO" id="GO:0009279">
    <property type="term" value="C:cell outer membrane"/>
    <property type="evidence" value="ECO:0007669"/>
    <property type="project" value="UniProtKB-SubCell"/>
</dbReference>
<feature type="signal peptide" evidence="5">
    <location>
        <begin position="1"/>
        <end position="30"/>
    </location>
</feature>
<evidence type="ECO:0000259" key="6">
    <source>
        <dbReference type="PROSITE" id="PS51123"/>
    </source>
</evidence>
<gene>
    <name evidence="7" type="ORF">RFH47_15180</name>
</gene>
<dbReference type="InterPro" id="IPR006664">
    <property type="entry name" value="OMP_bac"/>
</dbReference>
<dbReference type="PRINTS" id="PR01023">
    <property type="entry name" value="NAFLGMOTY"/>
</dbReference>
<evidence type="ECO:0000256" key="1">
    <source>
        <dbReference type="ARBA" id="ARBA00004442"/>
    </source>
</evidence>
<feature type="domain" description="OmpA-like" evidence="6">
    <location>
        <begin position="144"/>
        <end position="258"/>
    </location>
</feature>
<dbReference type="Gene3D" id="3.40.1520.20">
    <property type="match status" value="1"/>
</dbReference>
<reference evidence="7" key="1">
    <citation type="submission" date="2023-08" db="EMBL/GenBank/DDBJ databases">
        <title>Emergence of clinically-relevant ST2 carbapenem-resistant Acinetobacter baumannii strains in hospital sewages in Zhejiang, East of China.</title>
        <authorList>
            <person name="Kaichao C."/>
            <person name="Zhang R."/>
        </authorList>
    </citation>
    <scope>NUCLEOTIDE SEQUENCE</scope>
    <source>
        <strain evidence="7">M-RB-37</strain>
    </source>
</reference>
<dbReference type="InterPro" id="IPR050330">
    <property type="entry name" value="Bact_OuterMem_StrucFunc"/>
</dbReference>
<protein>
    <submittedName>
        <fullName evidence="7">OmpA family protein</fullName>
    </submittedName>
</protein>
<evidence type="ECO:0000256" key="5">
    <source>
        <dbReference type="SAM" id="SignalP"/>
    </source>
</evidence>
<dbReference type="PANTHER" id="PTHR30329">
    <property type="entry name" value="STATOR ELEMENT OF FLAGELLAR MOTOR COMPLEX"/>
    <property type="match status" value="1"/>
</dbReference>
<dbReference type="EMBL" id="JAVIDL010000046">
    <property type="protein sequence ID" value="MDQ8937063.1"/>
    <property type="molecule type" value="Genomic_DNA"/>
</dbReference>
<proteinExistence type="predicted"/>
<dbReference type="Proteomes" id="UP001243844">
    <property type="component" value="Unassembled WGS sequence"/>
</dbReference>
<evidence type="ECO:0000256" key="4">
    <source>
        <dbReference type="PROSITE-ProRule" id="PRU00473"/>
    </source>
</evidence>
<evidence type="ECO:0000313" key="7">
    <source>
        <dbReference type="EMBL" id="MDQ8937063.1"/>
    </source>
</evidence>
<dbReference type="InterPro" id="IPR006665">
    <property type="entry name" value="OmpA-like"/>
</dbReference>
<dbReference type="Gene3D" id="3.30.1330.60">
    <property type="entry name" value="OmpA-like domain"/>
    <property type="match status" value="1"/>
</dbReference>
<dbReference type="AlphaFoldDB" id="A0AAW8JBV0"/>
<comment type="caution">
    <text evidence="7">The sequence shown here is derived from an EMBL/GenBank/DDBJ whole genome shotgun (WGS) entry which is preliminary data.</text>
</comment>
<dbReference type="PANTHER" id="PTHR30329:SF21">
    <property type="entry name" value="LIPOPROTEIN YIAD-RELATED"/>
    <property type="match status" value="1"/>
</dbReference>
<dbReference type="Pfam" id="PF04972">
    <property type="entry name" value="BON"/>
    <property type="match status" value="1"/>
</dbReference>
<organism evidence="7 8">
    <name type="scientific">Acinetobacter rudis</name>
    <dbReference type="NCBI Taxonomy" id="632955"/>
    <lineage>
        <taxon>Bacteria</taxon>
        <taxon>Pseudomonadati</taxon>
        <taxon>Pseudomonadota</taxon>
        <taxon>Gammaproteobacteria</taxon>
        <taxon>Moraxellales</taxon>
        <taxon>Moraxellaceae</taxon>
        <taxon>Acinetobacter</taxon>
    </lineage>
</organism>
<feature type="chain" id="PRO_5043947883" evidence="5">
    <location>
        <begin position="31"/>
        <end position="258"/>
    </location>
</feature>